<dbReference type="CDD" id="cd00060">
    <property type="entry name" value="FHA"/>
    <property type="match status" value="1"/>
</dbReference>
<reference evidence="2 3" key="1">
    <citation type="submission" date="2022-11" db="EMBL/GenBank/DDBJ databases">
        <title>Minimal conservation of predation-associated metabolite biosynthetic gene clusters underscores biosynthetic potential of Myxococcota including descriptions for ten novel species: Archangium lansinium sp. nov., Myxococcus landrumus sp. nov., Nannocystis bai.</title>
        <authorList>
            <person name="Ahearne A."/>
            <person name="Stevens C."/>
            <person name="Dowd S."/>
        </authorList>
    </citation>
    <scope>NUCLEOTIDE SEQUENCE [LARGE SCALE GENOMIC DNA]</scope>
    <source>
        <strain evidence="2 3">NCELM</strain>
    </source>
</reference>
<evidence type="ECO:0000313" key="2">
    <source>
        <dbReference type="EMBL" id="MDC0673799.1"/>
    </source>
</evidence>
<proteinExistence type="predicted"/>
<gene>
    <name evidence="2" type="ORF">POL58_38995</name>
</gene>
<feature type="domain" description="FHA" evidence="1">
    <location>
        <begin position="21"/>
        <end position="76"/>
    </location>
</feature>
<name>A0ABT5BJT0_9BACT</name>
<dbReference type="InterPro" id="IPR000253">
    <property type="entry name" value="FHA_dom"/>
</dbReference>
<dbReference type="Gene3D" id="2.60.200.20">
    <property type="match status" value="1"/>
</dbReference>
<dbReference type="InterPro" id="IPR008984">
    <property type="entry name" value="SMAD_FHA_dom_sf"/>
</dbReference>
<accession>A0ABT5BJT0</accession>
<dbReference type="RefSeq" id="WP_272007335.1">
    <property type="nucleotide sequence ID" value="NZ_JAQNDN010000022.1"/>
</dbReference>
<protein>
    <submittedName>
        <fullName evidence="2">FHA domain-containing protein</fullName>
    </submittedName>
</protein>
<dbReference type="Proteomes" id="UP001217838">
    <property type="component" value="Unassembled WGS sequence"/>
</dbReference>
<dbReference type="SMART" id="SM00240">
    <property type="entry name" value="FHA"/>
    <property type="match status" value="1"/>
</dbReference>
<dbReference type="Pfam" id="PF00498">
    <property type="entry name" value="FHA"/>
    <property type="match status" value="1"/>
</dbReference>
<evidence type="ECO:0000313" key="3">
    <source>
        <dbReference type="Proteomes" id="UP001217838"/>
    </source>
</evidence>
<dbReference type="SUPFAM" id="SSF49879">
    <property type="entry name" value="SMAD/FHA domain"/>
    <property type="match status" value="1"/>
</dbReference>
<organism evidence="2 3">
    <name type="scientific">Nannocystis radixulma</name>
    <dbReference type="NCBI Taxonomy" id="2995305"/>
    <lineage>
        <taxon>Bacteria</taxon>
        <taxon>Pseudomonadati</taxon>
        <taxon>Myxococcota</taxon>
        <taxon>Polyangia</taxon>
        <taxon>Nannocystales</taxon>
        <taxon>Nannocystaceae</taxon>
        <taxon>Nannocystis</taxon>
    </lineage>
</organism>
<dbReference type="EMBL" id="JAQNDN010000022">
    <property type="protein sequence ID" value="MDC0673799.1"/>
    <property type="molecule type" value="Genomic_DNA"/>
</dbReference>
<keyword evidence="3" id="KW-1185">Reference proteome</keyword>
<evidence type="ECO:0000259" key="1">
    <source>
        <dbReference type="PROSITE" id="PS50006"/>
    </source>
</evidence>
<dbReference type="PROSITE" id="PS50006">
    <property type="entry name" value="FHA_DOMAIN"/>
    <property type="match status" value="1"/>
</dbReference>
<sequence>MAGPSGETLALVWSGAEPAFVPLASDGDRWVIGRDTPGIADSRMSRRHCEVERRGASWRITDLGSANGTSVDGKRVEGTLTFSFWRVLQVGRSLVVRLRYREGAQVVAVDGGFVGPSLASAWETTAVAAREGSHVMLVGWRGAGVEFLARHYARCRGRADEAFTVVPDSHTLPREAAAMLSSGVVFAPDAEFESPWLAAALGRADLRLCVGFEDRVRRWGDPPRKAPHGFTSVTVPPLMERPDEIPWRIAQAVRRIDPALAVDVTLVELCLLHDWYGGIPELERACAEAVAAAKAAGKTVLKARELARFETHWEPGKTLWEKDDQLPFVSGAPRTGHRALASRENLAWQWRETGGDVARIAAALDVTPEAVAQWIRRHGIDPQE</sequence>
<comment type="caution">
    <text evidence="2">The sequence shown here is derived from an EMBL/GenBank/DDBJ whole genome shotgun (WGS) entry which is preliminary data.</text>
</comment>